<dbReference type="InterPro" id="IPR002625">
    <property type="entry name" value="Smr_dom"/>
</dbReference>
<dbReference type="EMBL" id="LXHE01000002">
    <property type="protein sequence ID" value="OAV02010.1"/>
    <property type="molecule type" value="Genomic_DNA"/>
</dbReference>
<dbReference type="SUPFAM" id="SSF160443">
    <property type="entry name" value="SMR domain-like"/>
    <property type="match status" value="1"/>
</dbReference>
<dbReference type="SMART" id="SM00463">
    <property type="entry name" value="SMR"/>
    <property type="match status" value="1"/>
</dbReference>
<dbReference type="PANTHER" id="PTHR35562:SF2">
    <property type="entry name" value="DNA ENDONUCLEASE SMRA-RELATED"/>
    <property type="match status" value="1"/>
</dbReference>
<feature type="region of interest" description="Disordered" evidence="1">
    <location>
        <begin position="33"/>
        <end position="53"/>
    </location>
</feature>
<dbReference type="Gene3D" id="3.30.1370.110">
    <property type="match status" value="1"/>
</dbReference>
<gene>
    <name evidence="3" type="ORF">AO382_0376</name>
</gene>
<organism evidence="3 4">
    <name type="scientific">Moraxella catarrhalis</name>
    <name type="common">Branhamella catarrhalis</name>
    <dbReference type="NCBI Taxonomy" id="480"/>
    <lineage>
        <taxon>Bacteria</taxon>
        <taxon>Pseudomonadati</taxon>
        <taxon>Pseudomonadota</taxon>
        <taxon>Gammaproteobacteria</taxon>
        <taxon>Moraxellales</taxon>
        <taxon>Moraxellaceae</taxon>
        <taxon>Moraxella</taxon>
    </lineage>
</organism>
<protein>
    <recommendedName>
        <fullName evidence="2">Smr domain-containing protein</fullName>
    </recommendedName>
</protein>
<dbReference type="AlphaFoldDB" id="A0A7Z1A534"/>
<dbReference type="GO" id="GO:0004520">
    <property type="term" value="F:DNA endonuclease activity"/>
    <property type="evidence" value="ECO:0007669"/>
    <property type="project" value="TreeGrafter"/>
</dbReference>
<evidence type="ECO:0000313" key="4">
    <source>
        <dbReference type="Proteomes" id="UP000078446"/>
    </source>
</evidence>
<feature type="domain" description="Smr" evidence="2">
    <location>
        <begin position="167"/>
        <end position="243"/>
    </location>
</feature>
<dbReference type="PANTHER" id="PTHR35562">
    <property type="entry name" value="DNA ENDONUCLEASE SMRA-RELATED"/>
    <property type="match status" value="1"/>
</dbReference>
<dbReference type="PROSITE" id="PS50828">
    <property type="entry name" value="SMR"/>
    <property type="match status" value="1"/>
</dbReference>
<reference evidence="3 4" key="1">
    <citation type="journal article" date="2016" name="Genome Biol. Evol.">
        <title>Comparative Genomic Analyses of the Moraxella catarrhalis Serosensitive and Seroresistant Lineages Demonstrate Their Independent Evolution.</title>
        <authorList>
            <person name="Earl J.P."/>
            <person name="de Vries S.P."/>
            <person name="Ahmed A."/>
            <person name="Powell E."/>
            <person name="Schultz M.P."/>
            <person name="Hermans P.W."/>
            <person name="Hill D.J."/>
            <person name="Zhou Z."/>
            <person name="Constantinidou C.I."/>
            <person name="Hu F.Z."/>
            <person name="Bootsma H.J."/>
            <person name="Ehrlich G.D."/>
        </authorList>
    </citation>
    <scope>NUCLEOTIDE SEQUENCE [LARGE SCALE GENOMIC DNA]</scope>
    <source>
        <strain evidence="3 4">Z7574</strain>
    </source>
</reference>
<evidence type="ECO:0000256" key="1">
    <source>
        <dbReference type="SAM" id="MobiDB-lite"/>
    </source>
</evidence>
<name>A0A7Z1A534_MORCA</name>
<dbReference type="Pfam" id="PF01713">
    <property type="entry name" value="Smr"/>
    <property type="match status" value="1"/>
</dbReference>
<dbReference type="InterPro" id="IPR036063">
    <property type="entry name" value="Smr_dom_sf"/>
</dbReference>
<evidence type="ECO:0000259" key="2">
    <source>
        <dbReference type="PROSITE" id="PS50828"/>
    </source>
</evidence>
<sequence length="251" mass="27662">MFHLNLSKHHQKISMSNPSFKDLLSKSLQEDLKQMVKPSAKPELANDKPNENVQLPSSRAIANEVKRFNHDAITDDTVLFMQAMSGVTPLKTDAVVSHTKPAQADENTLRRRASAEGGEQIEGVLSDIQALLNPVTGEAFLSYKNPTLQNKVFEQLKQGKLRWYDAVDLHGSSIEDARNAVLLLINQAINKDETVVKIVHGKGKDAIIKTCVNGWLRQMEDVMAFVSAPAKDGGNGSVLVLLKKKSSKKDP</sequence>
<comment type="caution">
    <text evidence="3">The sequence shown here is derived from an EMBL/GenBank/DDBJ whole genome shotgun (WGS) entry which is preliminary data.</text>
</comment>
<proteinExistence type="predicted"/>
<dbReference type="Proteomes" id="UP000078446">
    <property type="component" value="Unassembled WGS sequence"/>
</dbReference>
<evidence type="ECO:0000313" key="3">
    <source>
        <dbReference type="EMBL" id="OAV02010.1"/>
    </source>
</evidence>
<accession>A0A7Z1A534</accession>